<dbReference type="InterPro" id="IPR017925">
    <property type="entry name" value="DHFR_CS"/>
</dbReference>
<proteinExistence type="inferred from homology"/>
<dbReference type="EMBL" id="OZ037944">
    <property type="protein sequence ID" value="CAL1695736.1"/>
    <property type="molecule type" value="Genomic_DNA"/>
</dbReference>
<dbReference type="Gene3D" id="3.40.430.10">
    <property type="entry name" value="Dihydrofolate Reductase, subunit A"/>
    <property type="match status" value="1"/>
</dbReference>
<evidence type="ECO:0000313" key="10">
    <source>
        <dbReference type="Proteomes" id="UP001497453"/>
    </source>
</evidence>
<dbReference type="PRINTS" id="PR00070">
    <property type="entry name" value="DHFR"/>
</dbReference>
<dbReference type="InterPro" id="IPR001796">
    <property type="entry name" value="DHFR_dom"/>
</dbReference>
<evidence type="ECO:0000259" key="8">
    <source>
        <dbReference type="PROSITE" id="PS51330"/>
    </source>
</evidence>
<evidence type="ECO:0000313" key="9">
    <source>
        <dbReference type="EMBL" id="CAL1695736.1"/>
    </source>
</evidence>
<sequence>MSRLTLIVAATLENGIGQNSTLPWRLPKEMAYFARTTSNAPEGKRNAVVMGRNTWESIPPKFRPLKNRVNVVITRNRDYHLDPQSSSTSNAPTHLCTSLESALSLLSNPTKFEKPIHRIFIIGGATLYNETLSLPPSAPSFVDRILLTRIHSPTFKCDTFMPDFQNQDDMENRQQSRWKKASHAELQEWVGFDVPEGMQEEKEIQYEFQMWVR</sequence>
<dbReference type="SUPFAM" id="SSF53597">
    <property type="entry name" value="Dihydrofolate reductase-like"/>
    <property type="match status" value="1"/>
</dbReference>
<accession>A0ABP1CJ89</accession>
<comment type="pathway">
    <text evidence="1">Cofactor biosynthesis; tetrahydrofolate biosynthesis; 5,6,7,8-tetrahydrofolate from 7,8-dihydrofolate: step 1/1.</text>
</comment>
<evidence type="ECO:0000256" key="2">
    <source>
        <dbReference type="ARBA" id="ARBA00012856"/>
    </source>
</evidence>
<evidence type="ECO:0000256" key="7">
    <source>
        <dbReference type="RuleBase" id="RU004474"/>
    </source>
</evidence>
<comment type="similarity">
    <text evidence="7">Belongs to the dihydrofolate reductase family.</text>
</comment>
<name>A0ABP1CJ89_9APHY</name>
<gene>
    <name evidence="9" type="ORF">GFSPODELE1_LOCUS876</name>
</gene>
<keyword evidence="4" id="KW-0554">One-carbon metabolism</keyword>
<evidence type="ECO:0000256" key="6">
    <source>
        <dbReference type="ARBA" id="ARBA00023002"/>
    </source>
</evidence>
<keyword evidence="10" id="KW-1185">Reference proteome</keyword>
<evidence type="ECO:0000256" key="3">
    <source>
        <dbReference type="ARBA" id="ARBA00018886"/>
    </source>
</evidence>
<dbReference type="PANTHER" id="PTHR48069">
    <property type="entry name" value="DIHYDROFOLATE REDUCTASE"/>
    <property type="match status" value="1"/>
</dbReference>
<dbReference type="PROSITE" id="PS51330">
    <property type="entry name" value="DHFR_2"/>
    <property type="match status" value="1"/>
</dbReference>
<feature type="domain" description="DHFR" evidence="8">
    <location>
        <begin position="3"/>
        <end position="213"/>
    </location>
</feature>
<keyword evidence="5" id="KW-0521">NADP</keyword>
<evidence type="ECO:0000256" key="4">
    <source>
        <dbReference type="ARBA" id="ARBA00022563"/>
    </source>
</evidence>
<dbReference type="EC" id="1.5.1.3" evidence="2"/>
<organism evidence="9 10">
    <name type="scientific">Somion occarium</name>
    <dbReference type="NCBI Taxonomy" id="3059160"/>
    <lineage>
        <taxon>Eukaryota</taxon>
        <taxon>Fungi</taxon>
        <taxon>Dikarya</taxon>
        <taxon>Basidiomycota</taxon>
        <taxon>Agaricomycotina</taxon>
        <taxon>Agaricomycetes</taxon>
        <taxon>Polyporales</taxon>
        <taxon>Cerrenaceae</taxon>
        <taxon>Somion</taxon>
    </lineage>
</organism>
<dbReference type="Pfam" id="PF00186">
    <property type="entry name" value="DHFR_1"/>
    <property type="match status" value="1"/>
</dbReference>
<dbReference type="InterPro" id="IPR012259">
    <property type="entry name" value="DHFR"/>
</dbReference>
<evidence type="ECO:0000256" key="1">
    <source>
        <dbReference type="ARBA" id="ARBA00004903"/>
    </source>
</evidence>
<keyword evidence="6" id="KW-0560">Oxidoreductase</keyword>
<protein>
    <recommendedName>
        <fullName evidence="3">Dihydrofolate reductase</fullName>
        <ecNumber evidence="2">1.5.1.3</ecNumber>
    </recommendedName>
</protein>
<dbReference type="PANTHER" id="PTHR48069:SF3">
    <property type="entry name" value="DIHYDROFOLATE REDUCTASE"/>
    <property type="match status" value="1"/>
</dbReference>
<dbReference type="InterPro" id="IPR024072">
    <property type="entry name" value="DHFR-like_dom_sf"/>
</dbReference>
<evidence type="ECO:0000256" key="5">
    <source>
        <dbReference type="ARBA" id="ARBA00022857"/>
    </source>
</evidence>
<dbReference type="CDD" id="cd00209">
    <property type="entry name" value="DHFR"/>
    <property type="match status" value="1"/>
</dbReference>
<dbReference type="Proteomes" id="UP001497453">
    <property type="component" value="Chromosome 1"/>
</dbReference>
<reference evidence="10" key="1">
    <citation type="submission" date="2024-04" db="EMBL/GenBank/DDBJ databases">
        <authorList>
            <person name="Shaw F."/>
            <person name="Minotto A."/>
        </authorList>
    </citation>
    <scope>NUCLEOTIDE SEQUENCE [LARGE SCALE GENOMIC DNA]</scope>
</reference>
<dbReference type="PROSITE" id="PS00075">
    <property type="entry name" value="DHFR_1"/>
    <property type="match status" value="1"/>
</dbReference>